<dbReference type="RefSeq" id="WP_190901143.1">
    <property type="nucleotide sequence ID" value="NZ_JACJTE010000057.1"/>
</dbReference>
<keyword evidence="4" id="KW-1185">Reference proteome</keyword>
<protein>
    <submittedName>
        <fullName evidence="3">PAS domain-containing protein</fullName>
    </submittedName>
</protein>
<sequence length="156" mass="18203">MVIERFPLTISLDSDELTMQFDERLISLRANGQSAEVMKINQELQQVIEELQVMSEELRQQNEQITVAYEIAQLERQRYQDLFEFASDGYLMTNTAGIIVEANHAAATLFFVHQNYLVGKPLVVFIARPDRREFITRLNNLQHLDEWEINIFISPV</sequence>
<dbReference type="Pfam" id="PF00989">
    <property type="entry name" value="PAS"/>
    <property type="match status" value="1"/>
</dbReference>
<evidence type="ECO:0000259" key="2">
    <source>
        <dbReference type="PROSITE" id="PS50112"/>
    </source>
</evidence>
<dbReference type="Proteomes" id="UP000604661">
    <property type="component" value="Unassembled WGS sequence"/>
</dbReference>
<name>A0ABR8F607_NOSLI</name>
<evidence type="ECO:0000313" key="4">
    <source>
        <dbReference type="Proteomes" id="UP000604661"/>
    </source>
</evidence>
<dbReference type="InterPro" id="IPR013767">
    <property type="entry name" value="PAS_fold"/>
</dbReference>
<reference evidence="3 4" key="1">
    <citation type="journal article" date="2020" name="ISME J.">
        <title>Comparative genomics reveals insights into cyanobacterial evolution and habitat adaptation.</title>
        <authorList>
            <person name="Chen M.Y."/>
            <person name="Teng W.K."/>
            <person name="Zhao L."/>
            <person name="Hu C.X."/>
            <person name="Zhou Y.K."/>
            <person name="Han B.P."/>
            <person name="Song L.R."/>
            <person name="Shu W.S."/>
        </authorList>
    </citation>
    <scope>NUCLEOTIDE SEQUENCE [LARGE SCALE GENOMIC DNA]</scope>
    <source>
        <strain evidence="3 4">FACHB-391</strain>
    </source>
</reference>
<dbReference type="PROSITE" id="PS50112">
    <property type="entry name" value="PAS"/>
    <property type="match status" value="1"/>
</dbReference>
<accession>A0ABR8F607</accession>
<dbReference type="SMART" id="SM00091">
    <property type="entry name" value="PAS"/>
    <property type="match status" value="1"/>
</dbReference>
<evidence type="ECO:0000313" key="3">
    <source>
        <dbReference type="EMBL" id="MBD2564712.1"/>
    </source>
</evidence>
<dbReference type="InterPro" id="IPR000014">
    <property type="entry name" value="PAS"/>
</dbReference>
<keyword evidence="1" id="KW-0175">Coiled coil</keyword>
<feature type="coiled-coil region" evidence="1">
    <location>
        <begin position="30"/>
        <end position="75"/>
    </location>
</feature>
<comment type="caution">
    <text evidence="3">The sequence shown here is derived from an EMBL/GenBank/DDBJ whole genome shotgun (WGS) entry which is preliminary data.</text>
</comment>
<gene>
    <name evidence="3" type="ORF">H6G95_29830</name>
</gene>
<dbReference type="EMBL" id="JACJTE010000057">
    <property type="protein sequence ID" value="MBD2564712.1"/>
    <property type="molecule type" value="Genomic_DNA"/>
</dbReference>
<dbReference type="CDD" id="cd00130">
    <property type="entry name" value="PAS"/>
    <property type="match status" value="1"/>
</dbReference>
<evidence type="ECO:0000256" key="1">
    <source>
        <dbReference type="SAM" id="Coils"/>
    </source>
</evidence>
<dbReference type="Gene3D" id="3.30.450.20">
    <property type="entry name" value="PAS domain"/>
    <property type="match status" value="1"/>
</dbReference>
<dbReference type="InterPro" id="IPR035965">
    <property type="entry name" value="PAS-like_dom_sf"/>
</dbReference>
<feature type="domain" description="PAS" evidence="2">
    <location>
        <begin position="75"/>
        <end position="148"/>
    </location>
</feature>
<dbReference type="SUPFAM" id="SSF55785">
    <property type="entry name" value="PYP-like sensor domain (PAS domain)"/>
    <property type="match status" value="1"/>
</dbReference>
<organism evidence="3 4">
    <name type="scientific">Nostoc linckia FACHB-391</name>
    <dbReference type="NCBI Taxonomy" id="2692906"/>
    <lineage>
        <taxon>Bacteria</taxon>
        <taxon>Bacillati</taxon>
        <taxon>Cyanobacteriota</taxon>
        <taxon>Cyanophyceae</taxon>
        <taxon>Nostocales</taxon>
        <taxon>Nostocaceae</taxon>
        <taxon>Nostoc</taxon>
    </lineage>
</organism>
<dbReference type="NCBIfam" id="TIGR00229">
    <property type="entry name" value="sensory_box"/>
    <property type="match status" value="1"/>
</dbReference>
<proteinExistence type="predicted"/>